<feature type="region of interest" description="Disordered" evidence="5">
    <location>
        <begin position="383"/>
        <end position="445"/>
    </location>
</feature>
<evidence type="ECO:0000256" key="4">
    <source>
        <dbReference type="PROSITE-ProRule" id="PRU01248"/>
    </source>
</evidence>
<dbReference type="EMBL" id="AOMA01000089">
    <property type="protein sequence ID" value="EMA38951.1"/>
    <property type="molecule type" value="Genomic_DNA"/>
</dbReference>
<feature type="region of interest" description="Disordered" evidence="5">
    <location>
        <begin position="1"/>
        <end position="21"/>
    </location>
</feature>
<evidence type="ECO:0000313" key="7">
    <source>
        <dbReference type="EMBL" id="EMA38951.1"/>
    </source>
</evidence>
<dbReference type="eggNOG" id="arCOG01248">
    <property type="taxonomic scope" value="Archaea"/>
</dbReference>
<feature type="compositionally biased region" description="Acidic residues" evidence="5">
    <location>
        <begin position="1"/>
        <end position="16"/>
    </location>
</feature>
<dbReference type="PANTHER" id="PTHR30349">
    <property type="entry name" value="PHAGE INTEGRASE-RELATED"/>
    <property type="match status" value="1"/>
</dbReference>
<keyword evidence="2 4" id="KW-0238">DNA-binding</keyword>
<evidence type="ECO:0000256" key="2">
    <source>
        <dbReference type="ARBA" id="ARBA00023125"/>
    </source>
</evidence>
<keyword evidence="3" id="KW-0233">DNA recombination</keyword>
<dbReference type="InterPro" id="IPR050090">
    <property type="entry name" value="Tyrosine_recombinase_XerCD"/>
</dbReference>
<reference evidence="7 8" key="1">
    <citation type="journal article" date="2014" name="PLoS Genet.">
        <title>Phylogenetically driven sequencing of extremely halophilic archaea reveals strategies for static and dynamic osmo-response.</title>
        <authorList>
            <person name="Becker E.A."/>
            <person name="Seitzer P.M."/>
            <person name="Tritt A."/>
            <person name="Larsen D."/>
            <person name="Krusor M."/>
            <person name="Yao A.I."/>
            <person name="Wu D."/>
            <person name="Madern D."/>
            <person name="Eisen J.A."/>
            <person name="Darling A.E."/>
            <person name="Facciotti M.T."/>
        </authorList>
    </citation>
    <scope>NUCLEOTIDE SEQUENCE [LARGE SCALE GENOMIC DNA]</scope>
    <source>
        <strain evidence="7 8">JCM 10879</strain>
    </source>
</reference>
<keyword evidence="8" id="KW-1185">Reference proteome</keyword>
<feature type="compositionally biased region" description="Low complexity" evidence="5">
    <location>
        <begin position="409"/>
        <end position="426"/>
    </location>
</feature>
<protein>
    <submittedName>
        <fullName evidence="7">Site-specific recombinase XerD</fullName>
    </submittedName>
</protein>
<dbReference type="GO" id="GO:0003677">
    <property type="term" value="F:DNA binding"/>
    <property type="evidence" value="ECO:0007669"/>
    <property type="project" value="UniProtKB-UniRule"/>
</dbReference>
<organism evidence="7 8">
    <name type="scientific">Halobiforma nitratireducens JCM 10879</name>
    <dbReference type="NCBI Taxonomy" id="1227454"/>
    <lineage>
        <taxon>Archaea</taxon>
        <taxon>Methanobacteriati</taxon>
        <taxon>Methanobacteriota</taxon>
        <taxon>Stenosarchaea group</taxon>
        <taxon>Halobacteria</taxon>
        <taxon>Halobacteriales</taxon>
        <taxon>Natrialbaceae</taxon>
        <taxon>Halobiforma</taxon>
    </lineage>
</organism>
<dbReference type="Gene3D" id="1.10.443.10">
    <property type="entry name" value="Intergrase catalytic core"/>
    <property type="match status" value="1"/>
</dbReference>
<evidence type="ECO:0000256" key="5">
    <source>
        <dbReference type="SAM" id="MobiDB-lite"/>
    </source>
</evidence>
<comment type="caution">
    <text evidence="7">The sequence shown here is derived from an EMBL/GenBank/DDBJ whole genome shotgun (WGS) entry which is preliminary data.</text>
</comment>
<proteinExistence type="predicted"/>
<dbReference type="GO" id="GO:0015074">
    <property type="term" value="P:DNA integration"/>
    <property type="evidence" value="ECO:0007669"/>
    <property type="project" value="UniProtKB-KW"/>
</dbReference>
<accession>M0LZU6</accession>
<evidence type="ECO:0000313" key="8">
    <source>
        <dbReference type="Proteomes" id="UP000011607"/>
    </source>
</evidence>
<evidence type="ECO:0000259" key="6">
    <source>
        <dbReference type="PROSITE" id="PS51900"/>
    </source>
</evidence>
<dbReference type="InterPro" id="IPR044068">
    <property type="entry name" value="CB"/>
</dbReference>
<dbReference type="GO" id="GO:0006310">
    <property type="term" value="P:DNA recombination"/>
    <property type="evidence" value="ECO:0007669"/>
    <property type="project" value="UniProtKB-KW"/>
</dbReference>
<dbReference type="PATRIC" id="fig|1227454.3.peg.1859"/>
<evidence type="ECO:0000256" key="1">
    <source>
        <dbReference type="ARBA" id="ARBA00022908"/>
    </source>
</evidence>
<dbReference type="InterPro" id="IPR013762">
    <property type="entry name" value="Integrase-like_cat_sf"/>
</dbReference>
<feature type="compositionally biased region" description="Acidic residues" evidence="5">
    <location>
        <begin position="434"/>
        <end position="445"/>
    </location>
</feature>
<gene>
    <name evidence="7" type="ORF">C446_09173</name>
</gene>
<feature type="compositionally biased region" description="Basic and acidic residues" evidence="5">
    <location>
        <begin position="345"/>
        <end position="360"/>
    </location>
</feature>
<name>M0LZU6_9EURY</name>
<keyword evidence="1" id="KW-0229">DNA integration</keyword>
<evidence type="ECO:0000256" key="3">
    <source>
        <dbReference type="ARBA" id="ARBA00023172"/>
    </source>
</evidence>
<dbReference type="Proteomes" id="UP000011607">
    <property type="component" value="Unassembled WGS sequence"/>
</dbReference>
<dbReference type="SUPFAM" id="SSF56349">
    <property type="entry name" value="DNA breaking-rejoining enzymes"/>
    <property type="match status" value="1"/>
</dbReference>
<dbReference type="Gene3D" id="1.10.150.130">
    <property type="match status" value="1"/>
</dbReference>
<dbReference type="InterPro" id="IPR011010">
    <property type="entry name" value="DNA_brk_join_enz"/>
</dbReference>
<feature type="compositionally biased region" description="Low complexity" evidence="5">
    <location>
        <begin position="132"/>
        <end position="147"/>
    </location>
</feature>
<feature type="region of interest" description="Disordered" evidence="5">
    <location>
        <begin position="132"/>
        <end position="155"/>
    </location>
</feature>
<dbReference type="PANTHER" id="PTHR30349:SF41">
    <property type="entry name" value="INTEGRASE_RECOMBINASE PROTEIN MJ0367-RELATED"/>
    <property type="match status" value="1"/>
</dbReference>
<dbReference type="AlphaFoldDB" id="M0LZU6"/>
<feature type="region of interest" description="Disordered" evidence="5">
    <location>
        <begin position="340"/>
        <end position="368"/>
    </location>
</feature>
<feature type="domain" description="Core-binding (CB)" evidence="6">
    <location>
        <begin position="26"/>
        <end position="120"/>
    </location>
</feature>
<dbReference type="InterPro" id="IPR010998">
    <property type="entry name" value="Integrase_recombinase_N"/>
</dbReference>
<dbReference type="PROSITE" id="PS51900">
    <property type="entry name" value="CB"/>
    <property type="match status" value="1"/>
</dbReference>
<sequence length="445" mass="48282">MTDSVSDPDPDPDPEPASDRAASIDVAIGDAIDAYLQRKAVADSDGTGVGAYAANAESVLRRFADWLEREHALTAIRALEARHMRSYAAELQARAEEGTYTASTAHTYYAVVRAFLSWCVRGGILEENPATDADAAATLPESDSGSGVDDDPPHWTAVSRRRLERYVRERALETDVDPDERRTRLREYAMVALLAHSPVRGAELFRVPEDDRRTGATWDDVDFYAGTIRVLGRTQRREEVTLLAPARTPLRRYGVVLDPPSNDWPLFPTRHAPSVARRVRAVLRERGHDEATIEALFEEATATELARERSIAPPAITTEGARSVLKRLCRDAGLEVDGDYLTPRGVRDDGAGDDRYRREATPSSPALRTSITERAIVVSASRDGPGSIVDVPARVVPSEEHAGEGAPGPGHDSVSVSGPESGPESGSESKPESESESESESDPGP</sequence>